<keyword evidence="2" id="KW-0808">Transferase</keyword>
<keyword evidence="2" id="KW-0695">RNA-directed DNA polymerase</keyword>
<sequence length="160" mass="18964">MNYYLNRFHVVLRKPHVLEANAKQVAEKLKRIWRMKMVALEDIMTKIVDVHNLYNFIDPDILLRLEELDREEGLRQVEEEGDDFEMDALAEIRKKKSLLIQQHRLKKSTGESRPFIPRKFDTDRKFTTERMSNQLSCLGLDPPLAINRASSKSRGQKRER</sequence>
<accession>A0A5B6WL42</accession>
<gene>
    <name evidence="2" type="ORF">EPI10_022125</name>
</gene>
<evidence type="ECO:0000313" key="3">
    <source>
        <dbReference type="Proteomes" id="UP000325315"/>
    </source>
</evidence>
<reference evidence="3" key="1">
    <citation type="journal article" date="2019" name="Plant Biotechnol. J.">
        <title>Genome sequencing of the Australian wild diploid species Gossypium australe highlights disease resistance and delayed gland morphogenesis.</title>
        <authorList>
            <person name="Cai Y."/>
            <person name="Cai X."/>
            <person name="Wang Q."/>
            <person name="Wang P."/>
            <person name="Zhang Y."/>
            <person name="Cai C."/>
            <person name="Xu Y."/>
            <person name="Wang K."/>
            <person name="Zhou Z."/>
            <person name="Wang C."/>
            <person name="Geng S."/>
            <person name="Li B."/>
            <person name="Dong Q."/>
            <person name="Hou Y."/>
            <person name="Wang H."/>
            <person name="Ai P."/>
            <person name="Liu Z."/>
            <person name="Yi F."/>
            <person name="Sun M."/>
            <person name="An G."/>
            <person name="Cheng J."/>
            <person name="Zhang Y."/>
            <person name="Shi Q."/>
            <person name="Xie Y."/>
            <person name="Shi X."/>
            <person name="Chang Y."/>
            <person name="Huang F."/>
            <person name="Chen Y."/>
            <person name="Hong S."/>
            <person name="Mi L."/>
            <person name="Sun Q."/>
            <person name="Zhang L."/>
            <person name="Zhou B."/>
            <person name="Peng R."/>
            <person name="Zhang X."/>
            <person name="Liu F."/>
        </authorList>
    </citation>
    <scope>NUCLEOTIDE SEQUENCE [LARGE SCALE GENOMIC DNA]</scope>
    <source>
        <strain evidence="3">cv. PA1801</strain>
    </source>
</reference>
<evidence type="ECO:0000256" key="1">
    <source>
        <dbReference type="SAM" id="MobiDB-lite"/>
    </source>
</evidence>
<name>A0A5B6WL42_9ROSI</name>
<dbReference type="AlphaFoldDB" id="A0A5B6WL42"/>
<dbReference type="EMBL" id="SMMG02000003">
    <property type="protein sequence ID" value="KAA3481787.1"/>
    <property type="molecule type" value="Genomic_DNA"/>
</dbReference>
<proteinExistence type="predicted"/>
<keyword evidence="3" id="KW-1185">Reference proteome</keyword>
<dbReference type="OrthoDB" id="1001856at2759"/>
<dbReference type="GO" id="GO:0003964">
    <property type="term" value="F:RNA-directed DNA polymerase activity"/>
    <property type="evidence" value="ECO:0007669"/>
    <property type="project" value="UniProtKB-KW"/>
</dbReference>
<evidence type="ECO:0000313" key="2">
    <source>
        <dbReference type="EMBL" id="KAA3481787.1"/>
    </source>
</evidence>
<dbReference type="Proteomes" id="UP000325315">
    <property type="component" value="Unassembled WGS sequence"/>
</dbReference>
<comment type="caution">
    <text evidence="2">The sequence shown here is derived from an EMBL/GenBank/DDBJ whole genome shotgun (WGS) entry which is preliminary data.</text>
</comment>
<protein>
    <submittedName>
        <fullName evidence="2">Reverse transcriptase</fullName>
    </submittedName>
</protein>
<keyword evidence="2" id="KW-0548">Nucleotidyltransferase</keyword>
<feature type="region of interest" description="Disordered" evidence="1">
    <location>
        <begin position="139"/>
        <end position="160"/>
    </location>
</feature>
<organism evidence="2 3">
    <name type="scientific">Gossypium australe</name>
    <dbReference type="NCBI Taxonomy" id="47621"/>
    <lineage>
        <taxon>Eukaryota</taxon>
        <taxon>Viridiplantae</taxon>
        <taxon>Streptophyta</taxon>
        <taxon>Embryophyta</taxon>
        <taxon>Tracheophyta</taxon>
        <taxon>Spermatophyta</taxon>
        <taxon>Magnoliopsida</taxon>
        <taxon>eudicotyledons</taxon>
        <taxon>Gunneridae</taxon>
        <taxon>Pentapetalae</taxon>
        <taxon>rosids</taxon>
        <taxon>malvids</taxon>
        <taxon>Malvales</taxon>
        <taxon>Malvaceae</taxon>
        <taxon>Malvoideae</taxon>
        <taxon>Gossypium</taxon>
    </lineage>
</organism>